<comment type="caution">
    <text evidence="1">The sequence shown here is derived from an EMBL/GenBank/DDBJ whole genome shotgun (WGS) entry which is preliminary data.</text>
</comment>
<sequence>MVEEAGFGRAEMNSEKLAGTVKGFQRHIFLTWGLATEWPEDPFEKQYKGMLEIKGKVRITLVERSEGQRLDLVNHLPEFQDGLVLLYPEAVEFDVGADGAQIPQLLAFLRQGGTGRSLGRDIEDTMLFVCAHAKRDARCGFCGPELTAKAEELLKLNEVPAMRIRKCSHVGGHKYAGNVLVYGRDTSHWCLVLLGVGVSKS</sequence>
<proteinExistence type="predicted"/>
<organism evidence="1 2">
    <name type="scientific">Durusdinium trenchii</name>
    <dbReference type="NCBI Taxonomy" id="1381693"/>
    <lineage>
        <taxon>Eukaryota</taxon>
        <taxon>Sar</taxon>
        <taxon>Alveolata</taxon>
        <taxon>Dinophyceae</taxon>
        <taxon>Suessiales</taxon>
        <taxon>Symbiodiniaceae</taxon>
        <taxon>Durusdinium</taxon>
    </lineage>
</organism>
<name>A0ABP0HJJ1_9DINO</name>
<protein>
    <submittedName>
        <fullName evidence="1">Uncharacterized protein</fullName>
    </submittedName>
</protein>
<accession>A0ABP0HJJ1</accession>
<dbReference type="InterPro" id="IPR036249">
    <property type="entry name" value="Thioredoxin-like_sf"/>
</dbReference>
<dbReference type="Gene3D" id="3.40.30.10">
    <property type="entry name" value="Glutaredoxin"/>
    <property type="match status" value="1"/>
</dbReference>
<evidence type="ECO:0000313" key="1">
    <source>
        <dbReference type="EMBL" id="CAK8989987.1"/>
    </source>
</evidence>
<reference evidence="1 2" key="1">
    <citation type="submission" date="2024-02" db="EMBL/GenBank/DDBJ databases">
        <authorList>
            <person name="Chen Y."/>
            <person name="Shah S."/>
            <person name="Dougan E. K."/>
            <person name="Thang M."/>
            <person name="Chan C."/>
        </authorList>
    </citation>
    <scope>NUCLEOTIDE SEQUENCE [LARGE SCALE GENOMIC DNA]</scope>
</reference>
<dbReference type="PANTHER" id="PTHR31902">
    <property type="entry name" value="ACTIN PATCHES DISTAL PROTEIN 1"/>
    <property type="match status" value="1"/>
</dbReference>
<evidence type="ECO:0000313" key="2">
    <source>
        <dbReference type="Proteomes" id="UP001642484"/>
    </source>
</evidence>
<gene>
    <name evidence="1" type="ORF">CCMP2556_LOCUS1870</name>
</gene>
<dbReference type="Proteomes" id="UP001642484">
    <property type="component" value="Unassembled WGS sequence"/>
</dbReference>
<dbReference type="PANTHER" id="PTHR31902:SF14">
    <property type="entry name" value="ACTIN PATCHES DISTAL PROTEIN 1"/>
    <property type="match status" value="1"/>
</dbReference>
<dbReference type="Pfam" id="PF06999">
    <property type="entry name" value="Suc_Fer-like"/>
    <property type="match status" value="1"/>
</dbReference>
<dbReference type="InterPro" id="IPR009737">
    <property type="entry name" value="Aim32/Apd1-like"/>
</dbReference>
<dbReference type="EMBL" id="CAXAMN010000669">
    <property type="protein sequence ID" value="CAK8989987.1"/>
    <property type="molecule type" value="Genomic_DNA"/>
</dbReference>
<dbReference type="SUPFAM" id="SSF52833">
    <property type="entry name" value="Thioredoxin-like"/>
    <property type="match status" value="1"/>
</dbReference>
<keyword evidence="2" id="KW-1185">Reference proteome</keyword>